<dbReference type="EMBL" id="FNXG01000003">
    <property type="protein sequence ID" value="SEH99541.1"/>
    <property type="molecule type" value="Genomic_DNA"/>
</dbReference>
<feature type="domain" description="YknX-like beta-barrel" evidence="6">
    <location>
        <begin position="221"/>
        <end position="304"/>
    </location>
</feature>
<evidence type="ECO:0000313" key="7">
    <source>
        <dbReference type="EMBL" id="SEH99541.1"/>
    </source>
</evidence>
<dbReference type="Proteomes" id="UP000199125">
    <property type="component" value="Unassembled WGS sequence"/>
</dbReference>
<dbReference type="SUPFAM" id="SSF111369">
    <property type="entry name" value="HlyD-like secretion proteins"/>
    <property type="match status" value="1"/>
</dbReference>
<keyword evidence="3" id="KW-0813">Transport</keyword>
<dbReference type="GO" id="GO:1990281">
    <property type="term" value="C:efflux pump complex"/>
    <property type="evidence" value="ECO:0007669"/>
    <property type="project" value="TreeGrafter"/>
</dbReference>
<keyword evidence="8" id="KW-1185">Reference proteome</keyword>
<organism evidence="7 8">
    <name type="scientific">Paracoccus alkenifer</name>
    <dbReference type="NCBI Taxonomy" id="65735"/>
    <lineage>
        <taxon>Bacteria</taxon>
        <taxon>Pseudomonadati</taxon>
        <taxon>Pseudomonadota</taxon>
        <taxon>Alphaproteobacteria</taxon>
        <taxon>Rhodobacterales</taxon>
        <taxon>Paracoccaceae</taxon>
        <taxon>Paracoccus</taxon>
    </lineage>
</organism>
<dbReference type="InterPro" id="IPR058636">
    <property type="entry name" value="Beta-barrel_YknX"/>
</dbReference>
<accession>A0A1H6MP95</accession>
<dbReference type="Gene3D" id="2.40.30.170">
    <property type="match status" value="1"/>
</dbReference>
<dbReference type="InterPro" id="IPR058627">
    <property type="entry name" value="MdtA-like_C"/>
</dbReference>
<dbReference type="AlphaFoldDB" id="A0A1H6MP95"/>
<reference evidence="8" key="1">
    <citation type="submission" date="2016-10" db="EMBL/GenBank/DDBJ databases">
        <authorList>
            <person name="Varghese N."/>
            <person name="Submissions S."/>
        </authorList>
    </citation>
    <scope>NUCLEOTIDE SEQUENCE [LARGE SCALE GENOMIC DNA]</scope>
    <source>
        <strain evidence="8">DSM 11593</strain>
    </source>
</reference>
<evidence type="ECO:0000313" key="8">
    <source>
        <dbReference type="Proteomes" id="UP000199125"/>
    </source>
</evidence>
<dbReference type="Gene3D" id="2.40.50.100">
    <property type="match status" value="2"/>
</dbReference>
<evidence type="ECO:0000259" key="5">
    <source>
        <dbReference type="Pfam" id="PF25967"/>
    </source>
</evidence>
<feature type="domain" description="Multidrug resistance protein MdtA-like C-terminal permuted SH3" evidence="5">
    <location>
        <begin position="311"/>
        <end position="370"/>
    </location>
</feature>
<gene>
    <name evidence="7" type="ORF">SAMN04488075_2168</name>
</gene>
<dbReference type="RefSeq" id="WP_090848074.1">
    <property type="nucleotide sequence ID" value="NZ_FNXG01000003.1"/>
</dbReference>
<dbReference type="Pfam" id="PF25967">
    <property type="entry name" value="RND-MFP_C"/>
    <property type="match status" value="1"/>
</dbReference>
<dbReference type="InterPro" id="IPR058625">
    <property type="entry name" value="MdtA-like_BSH"/>
</dbReference>
<evidence type="ECO:0000259" key="4">
    <source>
        <dbReference type="Pfam" id="PF25917"/>
    </source>
</evidence>
<feature type="domain" description="Multidrug resistance protein MdtA-like barrel-sandwich hybrid" evidence="4">
    <location>
        <begin position="60"/>
        <end position="213"/>
    </location>
</feature>
<dbReference type="PANTHER" id="PTHR30469">
    <property type="entry name" value="MULTIDRUG RESISTANCE PROTEIN MDTA"/>
    <property type="match status" value="1"/>
</dbReference>
<evidence type="ECO:0000256" key="3">
    <source>
        <dbReference type="ARBA" id="ARBA00022448"/>
    </source>
</evidence>
<dbReference type="STRING" id="65735.SAMN04488075_2168"/>
<comment type="similarity">
    <text evidence="2">Belongs to the membrane fusion protein (MFP) (TC 8.A.1) family.</text>
</comment>
<evidence type="ECO:0000256" key="1">
    <source>
        <dbReference type="ARBA" id="ARBA00004196"/>
    </source>
</evidence>
<dbReference type="GO" id="GO:0015562">
    <property type="term" value="F:efflux transmembrane transporter activity"/>
    <property type="evidence" value="ECO:0007669"/>
    <property type="project" value="TreeGrafter"/>
</dbReference>
<dbReference type="Gene3D" id="2.40.420.20">
    <property type="match status" value="1"/>
</dbReference>
<dbReference type="OrthoDB" id="9791520at2"/>
<comment type="subcellular location">
    <subcellularLocation>
        <location evidence="1">Cell envelope</location>
    </subcellularLocation>
</comment>
<dbReference type="Pfam" id="PF25917">
    <property type="entry name" value="BSH_RND"/>
    <property type="match status" value="1"/>
</dbReference>
<name>A0A1H6MP95_9RHOB</name>
<evidence type="ECO:0000256" key="2">
    <source>
        <dbReference type="ARBA" id="ARBA00009477"/>
    </source>
</evidence>
<dbReference type="PANTHER" id="PTHR30469:SF33">
    <property type="entry name" value="SLR1207 PROTEIN"/>
    <property type="match status" value="1"/>
</dbReference>
<sequence>MKLRRMHLAVLAAVVAAGVGGWLLFAGSAPAPVPSLAPVQRGTVTRSVLASGMLEARQLVSVGARVSGQVETLAVVLGQQVKAGQVIARIDSQDQQNALLQAEAALAGIDAQIAAKEATLERGERVLARQQALQAQNIASKEALDTATADVLIYRADLDALHAQKASAEVTVSTARVALERTQITAPIAGTVVAILVKQGQMVNAAQSAPTIVKIADLSTMLVKAEISEADVMNVASGQSVSFTTLGASDRPFQAVVRDIEPAPTEIESSDTISSDRAIYYNGLLEVENPEGRLRIGMTAEVSIELDRAEDVLTVPAAAVKRDRAGQYVEIMDPVTGSATRREVVAGLSDKVVTEIRDGLAEGERVVTGTAAPAPARAAAGERMRPPRMF</sequence>
<proteinExistence type="inferred from homology"/>
<dbReference type="Pfam" id="PF25990">
    <property type="entry name" value="Beta-barrel_YknX"/>
    <property type="match status" value="1"/>
</dbReference>
<dbReference type="NCBIfam" id="TIGR01730">
    <property type="entry name" value="RND_mfp"/>
    <property type="match status" value="1"/>
</dbReference>
<evidence type="ECO:0000259" key="6">
    <source>
        <dbReference type="Pfam" id="PF25990"/>
    </source>
</evidence>
<protein>
    <submittedName>
        <fullName evidence="7">Membrane fusion protein, macrolide-specific efflux system</fullName>
    </submittedName>
</protein>
<dbReference type="InterPro" id="IPR006143">
    <property type="entry name" value="RND_pump_MFP"/>
</dbReference>